<evidence type="ECO:0000256" key="2">
    <source>
        <dbReference type="ARBA" id="ARBA00022574"/>
    </source>
</evidence>
<evidence type="ECO:0000313" key="8">
    <source>
        <dbReference type="EnsemblPlants" id="Bra012994.1-P"/>
    </source>
</evidence>
<dbReference type="FunCoup" id="M4D934">
    <property type="interactions" value="3952"/>
</dbReference>
<dbReference type="EnsemblPlants" id="Bra012994.1">
    <property type="protein sequence ID" value="Bra012994.1-P"/>
    <property type="gene ID" value="Bra012994"/>
</dbReference>
<evidence type="ECO:0000313" key="9">
    <source>
        <dbReference type="Proteomes" id="UP000011750"/>
    </source>
</evidence>
<keyword evidence="2 7" id="KW-0853">WD repeat</keyword>
<dbReference type="InterPro" id="IPR015943">
    <property type="entry name" value="WD40/YVTN_repeat-like_dom_sf"/>
</dbReference>
<reference evidence="8 9" key="2">
    <citation type="journal article" date="2018" name="Hortic Res">
        <title>Improved Brassica rapa reference genome by single-molecule sequencing and chromosome conformation capture technologies.</title>
        <authorList>
            <person name="Zhang L."/>
            <person name="Cai X."/>
            <person name="Wu J."/>
            <person name="Liu M."/>
            <person name="Grob S."/>
            <person name="Cheng F."/>
            <person name="Liang J."/>
            <person name="Cai C."/>
            <person name="Liu Z."/>
            <person name="Liu B."/>
            <person name="Wang F."/>
            <person name="Li S."/>
            <person name="Liu F."/>
            <person name="Li X."/>
            <person name="Cheng L."/>
            <person name="Yang W."/>
            <person name="Li M.H."/>
            <person name="Grossniklaus U."/>
            <person name="Zheng H."/>
            <person name="Wang X."/>
        </authorList>
    </citation>
    <scope>NUCLEOTIDE SEQUENCE [LARGE SCALE GENOMIC DNA]</scope>
    <source>
        <strain evidence="8 9">cv. Chiifu-401-42</strain>
    </source>
</reference>
<evidence type="ECO:0000256" key="3">
    <source>
        <dbReference type="ARBA" id="ARBA00022664"/>
    </source>
</evidence>
<keyword evidence="9" id="KW-1185">Reference proteome</keyword>
<evidence type="ECO:0000256" key="1">
    <source>
        <dbReference type="ARBA" id="ARBA00004123"/>
    </source>
</evidence>
<keyword evidence="3" id="KW-0507">mRNA processing</keyword>
<dbReference type="Pfam" id="PF00400">
    <property type="entry name" value="WD40"/>
    <property type="match status" value="5"/>
</dbReference>
<dbReference type="eggNOG" id="KOG0640">
    <property type="taxonomic scope" value="Eukaryota"/>
</dbReference>
<dbReference type="InterPro" id="IPR044633">
    <property type="entry name" value="CstF1-like"/>
</dbReference>
<reference evidence="8 9" key="1">
    <citation type="journal article" date="2011" name="Nat. Genet.">
        <title>The genome of the mesopolyploid crop species Brassica rapa.</title>
        <authorList>
            <consortium name="Brassica rapa Genome Sequencing Project Consortium"/>
            <person name="Wang X."/>
            <person name="Wang H."/>
            <person name="Wang J."/>
            <person name="Sun R."/>
            <person name="Wu J."/>
            <person name="Liu S."/>
            <person name="Bai Y."/>
            <person name="Mun J.H."/>
            <person name="Bancroft I."/>
            <person name="Cheng F."/>
            <person name="Huang S."/>
            <person name="Li X."/>
            <person name="Hua W."/>
            <person name="Wang J."/>
            <person name="Wang X."/>
            <person name="Freeling M."/>
            <person name="Pires J.C."/>
            <person name="Paterson A.H."/>
            <person name="Chalhoub B."/>
            <person name="Wang B."/>
            <person name="Hayward A."/>
            <person name="Sharpe A.G."/>
            <person name="Park B.S."/>
            <person name="Weisshaar B."/>
            <person name="Liu B."/>
            <person name="Li B."/>
            <person name="Liu B."/>
            <person name="Tong C."/>
            <person name="Song C."/>
            <person name="Duran C."/>
            <person name="Peng C."/>
            <person name="Geng C."/>
            <person name="Koh C."/>
            <person name="Lin C."/>
            <person name="Edwards D."/>
            <person name="Mu D."/>
            <person name="Shen D."/>
            <person name="Soumpourou E."/>
            <person name="Li F."/>
            <person name="Fraser F."/>
            <person name="Conant G."/>
            <person name="Lassalle G."/>
            <person name="King G.J."/>
            <person name="Bonnema G."/>
            <person name="Tang H."/>
            <person name="Wang H."/>
            <person name="Belcram H."/>
            <person name="Zhou H."/>
            <person name="Hirakawa H."/>
            <person name="Abe H."/>
            <person name="Guo H."/>
            <person name="Wang H."/>
            <person name="Jin H."/>
            <person name="Parkin I.A."/>
            <person name="Batley J."/>
            <person name="Kim J.S."/>
            <person name="Just J."/>
            <person name="Li J."/>
            <person name="Xu J."/>
            <person name="Deng J."/>
            <person name="Kim J.A."/>
            <person name="Li J."/>
            <person name="Yu J."/>
            <person name="Meng J."/>
            <person name="Wang J."/>
            <person name="Min J."/>
            <person name="Poulain J."/>
            <person name="Wang J."/>
            <person name="Hatakeyama K."/>
            <person name="Wu K."/>
            <person name="Wang L."/>
            <person name="Fang L."/>
            <person name="Trick M."/>
            <person name="Links M.G."/>
            <person name="Zhao M."/>
            <person name="Jin M."/>
            <person name="Ramchiary N."/>
            <person name="Drou N."/>
            <person name="Berkman P.J."/>
            <person name="Cai Q."/>
            <person name="Huang Q."/>
            <person name="Li R."/>
            <person name="Tabata S."/>
            <person name="Cheng S."/>
            <person name="Zhang S."/>
            <person name="Zhang S."/>
            <person name="Huang S."/>
            <person name="Sato S."/>
            <person name="Sun S."/>
            <person name="Kwon S.J."/>
            <person name="Choi S.R."/>
            <person name="Lee T.H."/>
            <person name="Fan W."/>
            <person name="Zhao X."/>
            <person name="Tan X."/>
            <person name="Xu X."/>
            <person name="Wang Y."/>
            <person name="Qiu Y."/>
            <person name="Yin Y."/>
            <person name="Li Y."/>
            <person name="Du Y."/>
            <person name="Liao Y."/>
            <person name="Lim Y."/>
            <person name="Narusaka Y."/>
            <person name="Wang Y."/>
            <person name="Wang Z."/>
            <person name="Li Z."/>
            <person name="Wang Z."/>
            <person name="Xiong Z."/>
            <person name="Zhang Z."/>
        </authorList>
    </citation>
    <scope>NUCLEOTIDE SEQUENCE [LARGE SCALE GENOMIC DNA]</scope>
    <source>
        <strain evidence="8 9">cv. Chiifu-401-42</strain>
    </source>
</reference>
<dbReference type="InterPro" id="IPR001680">
    <property type="entry name" value="WD40_rpt"/>
</dbReference>
<protein>
    <recommendedName>
        <fullName evidence="6">Cleavage stimulation factor 50 kDa subunit</fullName>
    </recommendedName>
</protein>
<evidence type="ECO:0000256" key="6">
    <source>
        <dbReference type="ARBA" id="ARBA00029851"/>
    </source>
</evidence>
<dbReference type="OMA" id="HTEDYVM"/>
<feature type="repeat" description="WD" evidence="7">
    <location>
        <begin position="108"/>
        <end position="149"/>
    </location>
</feature>
<dbReference type="GO" id="GO:0005848">
    <property type="term" value="C:mRNA cleavage stimulating factor complex"/>
    <property type="evidence" value="ECO:0000318"/>
    <property type="project" value="GO_Central"/>
</dbReference>
<dbReference type="Gramene" id="Bra012994.1">
    <property type="protein sequence ID" value="Bra012994.1-P"/>
    <property type="gene ID" value="Bra012994"/>
</dbReference>
<evidence type="ECO:0000256" key="5">
    <source>
        <dbReference type="ARBA" id="ARBA00023242"/>
    </source>
</evidence>
<sequence>MEISGSLEQALQEGNILRQLNALIVASDVASATMTPLNVEVSPNRLLELVSKGLAAENNGSLRGVSSSVLLPTSYGSVANPRTASIDFSATHVKGSSKALPKHESKQLSEHKSVVRCARFSSDGMFFATGGADTSIKLFEVPKVKQMLSGDTQARPLIRSFYDHAEPINDLDFHPRSTILVSSAKDNCIKFFDFSKTTAKRAFKVFQDTHNVRSVSFHPSGEFLLAGTDHAVPHLYDVNTYQCFLPSSFPDNGVNGGINQVRYSSTGSVYVTASKDGAIRLFDGVSAKCVRSISSAHGKAEVTSAVFTRDQRFVLSSGKDSTVKLWEIASGRMVKEYIGAKRLKLRSQVMFSLSNFSEQLGPAYSERSSLLLWVTQAIFNDTEEFVISIDEGNNEVVTWDARTAEKVAKWPSNHNGVPRWIEHSPVEPVFVTCGTTDRSVRFWKESV</sequence>
<dbReference type="InterPro" id="IPR019775">
    <property type="entry name" value="WD40_repeat_CS"/>
</dbReference>
<feature type="repeat" description="WD" evidence="7">
    <location>
        <begin position="161"/>
        <end position="202"/>
    </location>
</feature>
<dbReference type="STRING" id="51351.M4D934"/>
<dbReference type="PROSITE" id="PS00678">
    <property type="entry name" value="WD_REPEATS_1"/>
    <property type="match status" value="1"/>
</dbReference>
<evidence type="ECO:0000256" key="4">
    <source>
        <dbReference type="ARBA" id="ARBA00022737"/>
    </source>
</evidence>
<dbReference type="Gene3D" id="2.130.10.10">
    <property type="entry name" value="YVTN repeat-like/Quinoprotein amine dehydrogenase"/>
    <property type="match status" value="1"/>
</dbReference>
<dbReference type="PROSITE" id="PS50082">
    <property type="entry name" value="WD_REPEATS_2"/>
    <property type="match status" value="4"/>
</dbReference>
<dbReference type="AlphaFoldDB" id="M4D934"/>
<keyword evidence="5" id="KW-0539">Nucleus</keyword>
<comment type="subcellular location">
    <subcellularLocation>
        <location evidence="1">Nucleus</location>
    </subcellularLocation>
</comment>
<dbReference type="PANTHER" id="PTHR44133">
    <property type="entry name" value="CLEAVAGE STIMULATION FACTOR SUBUNIT 1"/>
    <property type="match status" value="1"/>
</dbReference>
<dbReference type="PROSITE" id="PS50294">
    <property type="entry name" value="WD_REPEATS_REGION"/>
    <property type="match status" value="3"/>
</dbReference>
<accession>M4D934</accession>
<evidence type="ECO:0000256" key="7">
    <source>
        <dbReference type="PROSITE-ProRule" id="PRU00221"/>
    </source>
</evidence>
<dbReference type="SUPFAM" id="SSF50978">
    <property type="entry name" value="WD40 repeat-like"/>
    <property type="match status" value="1"/>
</dbReference>
<reference evidence="8" key="3">
    <citation type="submission" date="2023-03" db="UniProtKB">
        <authorList>
            <consortium name="EnsemblPlants"/>
        </authorList>
    </citation>
    <scope>IDENTIFICATION</scope>
    <source>
        <strain evidence="8">cv. Chiifu-401-42</strain>
    </source>
</reference>
<dbReference type="CDD" id="cd00200">
    <property type="entry name" value="WD40"/>
    <property type="match status" value="1"/>
</dbReference>
<name>M4D934_BRACM</name>
<dbReference type="SMART" id="SM00320">
    <property type="entry name" value="WD40"/>
    <property type="match status" value="6"/>
</dbReference>
<dbReference type="PANTHER" id="PTHR44133:SF2">
    <property type="entry name" value="CLEAVAGE STIMULATION FACTOR SUBUNIT 1"/>
    <property type="match status" value="1"/>
</dbReference>
<feature type="repeat" description="WD" evidence="7">
    <location>
        <begin position="302"/>
        <end position="336"/>
    </location>
</feature>
<keyword evidence="4" id="KW-0677">Repeat</keyword>
<dbReference type="HOGENOM" id="CLU_041619_1_0_1"/>
<dbReference type="InParanoid" id="M4D934"/>
<dbReference type="Proteomes" id="UP000011750">
    <property type="component" value="Chromosome A03"/>
</dbReference>
<dbReference type="GO" id="GO:0031124">
    <property type="term" value="P:mRNA 3'-end processing"/>
    <property type="evidence" value="ECO:0007669"/>
    <property type="project" value="InterPro"/>
</dbReference>
<dbReference type="InterPro" id="IPR036322">
    <property type="entry name" value="WD40_repeat_dom_sf"/>
</dbReference>
<organism evidence="8 9">
    <name type="scientific">Brassica campestris</name>
    <name type="common">Field mustard</name>
    <dbReference type="NCBI Taxonomy" id="3711"/>
    <lineage>
        <taxon>Eukaryota</taxon>
        <taxon>Viridiplantae</taxon>
        <taxon>Streptophyta</taxon>
        <taxon>Embryophyta</taxon>
        <taxon>Tracheophyta</taxon>
        <taxon>Spermatophyta</taxon>
        <taxon>Magnoliopsida</taxon>
        <taxon>eudicotyledons</taxon>
        <taxon>Gunneridae</taxon>
        <taxon>Pentapetalae</taxon>
        <taxon>rosids</taxon>
        <taxon>malvids</taxon>
        <taxon>Brassicales</taxon>
        <taxon>Brassicaceae</taxon>
        <taxon>Brassiceae</taxon>
        <taxon>Brassica</taxon>
    </lineage>
</organism>
<feature type="repeat" description="WD" evidence="7">
    <location>
        <begin position="251"/>
        <end position="292"/>
    </location>
</feature>
<proteinExistence type="predicted"/>